<reference evidence="1" key="1">
    <citation type="submission" date="2021-02" db="EMBL/GenBank/DDBJ databases">
        <authorList>
            <person name="Nowell W R."/>
        </authorList>
    </citation>
    <scope>NUCLEOTIDE SEQUENCE</scope>
</reference>
<gene>
    <name evidence="1" type="ORF">QYT958_LOCUS43223</name>
</gene>
<evidence type="ECO:0000313" key="1">
    <source>
        <dbReference type="EMBL" id="CAF5070705.1"/>
    </source>
</evidence>
<sequence>MDWLGLDVMPNNTQDSLVEPPSILRSNIATNNNIQ</sequence>
<comment type="caution">
    <text evidence="1">The sequence shown here is derived from an EMBL/GenBank/DDBJ whole genome shotgun (WGS) entry which is preliminary data.</text>
</comment>
<evidence type="ECO:0000313" key="2">
    <source>
        <dbReference type="Proteomes" id="UP000663848"/>
    </source>
</evidence>
<dbReference type="EMBL" id="CAJOBR010060195">
    <property type="protein sequence ID" value="CAF5070705.1"/>
    <property type="molecule type" value="Genomic_DNA"/>
</dbReference>
<proteinExistence type="predicted"/>
<accession>A0A822DJB9</accession>
<feature type="non-terminal residue" evidence="1">
    <location>
        <position position="1"/>
    </location>
</feature>
<protein>
    <submittedName>
        <fullName evidence="1">Uncharacterized protein</fullName>
    </submittedName>
</protein>
<organism evidence="1 2">
    <name type="scientific">Rotaria socialis</name>
    <dbReference type="NCBI Taxonomy" id="392032"/>
    <lineage>
        <taxon>Eukaryota</taxon>
        <taxon>Metazoa</taxon>
        <taxon>Spiralia</taxon>
        <taxon>Gnathifera</taxon>
        <taxon>Rotifera</taxon>
        <taxon>Eurotatoria</taxon>
        <taxon>Bdelloidea</taxon>
        <taxon>Philodinida</taxon>
        <taxon>Philodinidae</taxon>
        <taxon>Rotaria</taxon>
    </lineage>
</organism>
<name>A0A822DJB9_9BILA</name>
<dbReference type="AlphaFoldDB" id="A0A822DJB9"/>
<dbReference type="Proteomes" id="UP000663848">
    <property type="component" value="Unassembled WGS sequence"/>
</dbReference>